<accession>A0A5C3QW98</accession>
<organism evidence="4 5">
    <name type="scientific">Pterulicium gracile</name>
    <dbReference type="NCBI Taxonomy" id="1884261"/>
    <lineage>
        <taxon>Eukaryota</taxon>
        <taxon>Fungi</taxon>
        <taxon>Dikarya</taxon>
        <taxon>Basidiomycota</taxon>
        <taxon>Agaricomycotina</taxon>
        <taxon>Agaricomycetes</taxon>
        <taxon>Agaricomycetidae</taxon>
        <taxon>Agaricales</taxon>
        <taxon>Pleurotineae</taxon>
        <taxon>Pterulaceae</taxon>
        <taxon>Pterulicium</taxon>
    </lineage>
</organism>
<protein>
    <recommendedName>
        <fullName evidence="3">DUF6534 domain-containing protein</fullName>
    </recommendedName>
</protein>
<dbReference type="PANTHER" id="PTHR40465">
    <property type="entry name" value="CHROMOSOME 1, WHOLE GENOME SHOTGUN SEQUENCE"/>
    <property type="match status" value="1"/>
</dbReference>
<dbReference type="OrthoDB" id="3223377at2759"/>
<evidence type="ECO:0000256" key="1">
    <source>
        <dbReference type="SAM" id="MobiDB-lite"/>
    </source>
</evidence>
<feature type="transmembrane region" description="Helical" evidence="2">
    <location>
        <begin position="106"/>
        <end position="124"/>
    </location>
</feature>
<reference evidence="4 5" key="1">
    <citation type="journal article" date="2019" name="Nat. Ecol. Evol.">
        <title>Megaphylogeny resolves global patterns of mushroom evolution.</title>
        <authorList>
            <person name="Varga T."/>
            <person name="Krizsan K."/>
            <person name="Foldi C."/>
            <person name="Dima B."/>
            <person name="Sanchez-Garcia M."/>
            <person name="Sanchez-Ramirez S."/>
            <person name="Szollosi G.J."/>
            <person name="Szarkandi J.G."/>
            <person name="Papp V."/>
            <person name="Albert L."/>
            <person name="Andreopoulos W."/>
            <person name="Angelini C."/>
            <person name="Antonin V."/>
            <person name="Barry K.W."/>
            <person name="Bougher N.L."/>
            <person name="Buchanan P."/>
            <person name="Buyck B."/>
            <person name="Bense V."/>
            <person name="Catcheside P."/>
            <person name="Chovatia M."/>
            <person name="Cooper J."/>
            <person name="Damon W."/>
            <person name="Desjardin D."/>
            <person name="Finy P."/>
            <person name="Geml J."/>
            <person name="Haridas S."/>
            <person name="Hughes K."/>
            <person name="Justo A."/>
            <person name="Karasinski D."/>
            <person name="Kautmanova I."/>
            <person name="Kiss B."/>
            <person name="Kocsube S."/>
            <person name="Kotiranta H."/>
            <person name="LaButti K.M."/>
            <person name="Lechner B.E."/>
            <person name="Liimatainen K."/>
            <person name="Lipzen A."/>
            <person name="Lukacs Z."/>
            <person name="Mihaltcheva S."/>
            <person name="Morgado L.N."/>
            <person name="Niskanen T."/>
            <person name="Noordeloos M.E."/>
            <person name="Ohm R.A."/>
            <person name="Ortiz-Santana B."/>
            <person name="Ovrebo C."/>
            <person name="Racz N."/>
            <person name="Riley R."/>
            <person name="Savchenko A."/>
            <person name="Shiryaev A."/>
            <person name="Soop K."/>
            <person name="Spirin V."/>
            <person name="Szebenyi C."/>
            <person name="Tomsovsky M."/>
            <person name="Tulloss R.E."/>
            <person name="Uehling J."/>
            <person name="Grigoriev I.V."/>
            <person name="Vagvolgyi C."/>
            <person name="Papp T."/>
            <person name="Martin F.M."/>
            <person name="Miettinen O."/>
            <person name="Hibbett D.S."/>
            <person name="Nagy L.G."/>
        </authorList>
    </citation>
    <scope>NUCLEOTIDE SEQUENCE [LARGE SCALE GENOMIC DNA]</scope>
    <source>
        <strain evidence="4 5">CBS 309.79</strain>
    </source>
</reference>
<dbReference type="EMBL" id="ML178816">
    <property type="protein sequence ID" value="TFL05617.1"/>
    <property type="molecule type" value="Genomic_DNA"/>
</dbReference>
<sequence>MTYLPAVRADLDASAGHLEIPEHIETRTAALFVGILLNWALFGVLMVQLCTKTDTSRIKTLVYGLCTLEVVQTTLATMDGFHWFVYGWGNMVNLMDIHMAAINSPIMDGLIGAIAQSYFCWRIYQLGGGLWCKLAYFLLLIAFTQMAAGFATGIRAMVINNSEVIRILSTQVVETAIWLGGSALVDVLIAISMTILLSRSRTNMPHTDDVIGKLIRSVIETNALTAGVAVLTLILFIAFPKDNYFLCPPYILSKLYSNTVLAILNNRINLSNRFRKSMQRSPNPQLSLSGSQERSYHHHHQGQTQQGSGEDDHRMAVMVKVHQESHCDPEEALSGASPNKVNFDRM</sequence>
<proteinExistence type="predicted"/>
<dbReference type="Proteomes" id="UP000305067">
    <property type="component" value="Unassembled WGS sequence"/>
</dbReference>
<dbReference type="STRING" id="1884261.A0A5C3QW98"/>
<keyword evidence="2" id="KW-0472">Membrane</keyword>
<evidence type="ECO:0000313" key="5">
    <source>
        <dbReference type="Proteomes" id="UP000305067"/>
    </source>
</evidence>
<feature type="region of interest" description="Disordered" evidence="1">
    <location>
        <begin position="275"/>
        <end position="311"/>
    </location>
</feature>
<feature type="transmembrane region" description="Helical" evidence="2">
    <location>
        <begin position="176"/>
        <end position="197"/>
    </location>
</feature>
<feature type="region of interest" description="Disordered" evidence="1">
    <location>
        <begin position="324"/>
        <end position="346"/>
    </location>
</feature>
<evidence type="ECO:0000259" key="3">
    <source>
        <dbReference type="Pfam" id="PF20152"/>
    </source>
</evidence>
<keyword evidence="2" id="KW-0812">Transmembrane</keyword>
<feature type="transmembrane region" description="Helical" evidence="2">
    <location>
        <begin position="136"/>
        <end position="156"/>
    </location>
</feature>
<dbReference type="Pfam" id="PF20152">
    <property type="entry name" value="DUF6534"/>
    <property type="match status" value="1"/>
</dbReference>
<feature type="domain" description="DUF6534" evidence="3">
    <location>
        <begin position="182"/>
        <end position="267"/>
    </location>
</feature>
<dbReference type="PANTHER" id="PTHR40465:SF1">
    <property type="entry name" value="DUF6534 DOMAIN-CONTAINING PROTEIN"/>
    <property type="match status" value="1"/>
</dbReference>
<feature type="transmembrane region" description="Helical" evidence="2">
    <location>
        <begin position="29"/>
        <end position="49"/>
    </location>
</feature>
<keyword evidence="2" id="KW-1133">Transmembrane helix</keyword>
<dbReference type="AlphaFoldDB" id="A0A5C3QW98"/>
<feature type="compositionally biased region" description="Polar residues" evidence="1">
    <location>
        <begin position="279"/>
        <end position="293"/>
    </location>
</feature>
<evidence type="ECO:0000256" key="2">
    <source>
        <dbReference type="SAM" id="Phobius"/>
    </source>
</evidence>
<feature type="transmembrane region" description="Helical" evidence="2">
    <location>
        <begin position="61"/>
        <end position="86"/>
    </location>
</feature>
<gene>
    <name evidence="4" type="ORF">BDV98DRAFT_589226</name>
</gene>
<dbReference type="InterPro" id="IPR045339">
    <property type="entry name" value="DUF6534"/>
</dbReference>
<keyword evidence="5" id="KW-1185">Reference proteome</keyword>
<evidence type="ECO:0000313" key="4">
    <source>
        <dbReference type="EMBL" id="TFL05617.1"/>
    </source>
</evidence>
<name>A0A5C3QW98_9AGAR</name>
<feature type="transmembrane region" description="Helical" evidence="2">
    <location>
        <begin position="218"/>
        <end position="239"/>
    </location>
</feature>